<evidence type="ECO:0000256" key="1">
    <source>
        <dbReference type="ARBA" id="ARBA00004496"/>
    </source>
</evidence>
<comment type="subcellular location">
    <subcellularLocation>
        <location evidence="1">Cytoplasm</location>
    </subcellularLocation>
</comment>
<proteinExistence type="predicted"/>
<name>A0A2P8E696_9BACT</name>
<dbReference type="GO" id="GO:0003677">
    <property type="term" value="F:DNA binding"/>
    <property type="evidence" value="ECO:0007669"/>
    <property type="project" value="UniProtKB-KW"/>
</dbReference>
<dbReference type="GO" id="GO:0003700">
    <property type="term" value="F:DNA-binding transcription factor activity"/>
    <property type="evidence" value="ECO:0007669"/>
    <property type="project" value="InterPro"/>
</dbReference>
<accession>A0A2P8E696</accession>
<gene>
    <name evidence="7" type="ORF">CLV48_104153</name>
</gene>
<comment type="caution">
    <text evidence="7">The sequence shown here is derived from an EMBL/GenBank/DDBJ whole genome shotgun (WGS) entry which is preliminary data.</text>
</comment>
<dbReference type="PROSITE" id="PS50995">
    <property type="entry name" value="HTH_MARR_2"/>
    <property type="match status" value="1"/>
</dbReference>
<dbReference type="Gene3D" id="1.10.10.10">
    <property type="entry name" value="Winged helix-like DNA-binding domain superfamily/Winged helix DNA-binding domain"/>
    <property type="match status" value="1"/>
</dbReference>
<feature type="domain" description="HTH marR-type" evidence="6">
    <location>
        <begin position="7"/>
        <end position="137"/>
    </location>
</feature>
<dbReference type="SMART" id="SM00347">
    <property type="entry name" value="HTH_MARR"/>
    <property type="match status" value="1"/>
</dbReference>
<evidence type="ECO:0000256" key="3">
    <source>
        <dbReference type="ARBA" id="ARBA00023015"/>
    </source>
</evidence>
<sequence>MDQLKLENQICFPFYAISRLITRAYQPYLEKLGITYPQYLVLLVLWEKDGLAVQDISEKLILNTNTLTPLLKRMETMGLIKREKAKDDERKVMIHLTLEGKALQAVAATVPLKLLENMGDMAVDLGELVGMRDKIQEWIGCMGNK</sequence>
<dbReference type="GO" id="GO:0005737">
    <property type="term" value="C:cytoplasm"/>
    <property type="evidence" value="ECO:0007669"/>
    <property type="project" value="UniProtKB-SubCell"/>
</dbReference>
<dbReference type="PRINTS" id="PR00598">
    <property type="entry name" value="HTHMARR"/>
</dbReference>
<evidence type="ECO:0000256" key="2">
    <source>
        <dbReference type="ARBA" id="ARBA00022490"/>
    </source>
</evidence>
<dbReference type="PANTHER" id="PTHR33164">
    <property type="entry name" value="TRANSCRIPTIONAL REGULATOR, MARR FAMILY"/>
    <property type="match status" value="1"/>
</dbReference>
<keyword evidence="3" id="KW-0805">Transcription regulation</keyword>
<evidence type="ECO:0000259" key="6">
    <source>
        <dbReference type="PROSITE" id="PS50995"/>
    </source>
</evidence>
<dbReference type="InterPro" id="IPR036390">
    <property type="entry name" value="WH_DNA-bd_sf"/>
</dbReference>
<evidence type="ECO:0000313" key="7">
    <source>
        <dbReference type="EMBL" id="PSL04979.1"/>
    </source>
</evidence>
<evidence type="ECO:0000256" key="4">
    <source>
        <dbReference type="ARBA" id="ARBA00023125"/>
    </source>
</evidence>
<dbReference type="SUPFAM" id="SSF46785">
    <property type="entry name" value="Winged helix' DNA-binding domain"/>
    <property type="match status" value="1"/>
</dbReference>
<reference evidence="7 8" key="1">
    <citation type="submission" date="2018-03" db="EMBL/GenBank/DDBJ databases">
        <title>Genomic Encyclopedia of Archaeal and Bacterial Type Strains, Phase II (KMG-II): from individual species to whole genera.</title>
        <authorList>
            <person name="Goeker M."/>
        </authorList>
    </citation>
    <scope>NUCLEOTIDE SEQUENCE [LARGE SCALE GENOMIC DNA]</scope>
    <source>
        <strain evidence="7 8">DSM 28057</strain>
    </source>
</reference>
<dbReference type="InterPro" id="IPR039422">
    <property type="entry name" value="MarR/SlyA-like"/>
</dbReference>
<keyword evidence="4" id="KW-0238">DNA-binding</keyword>
<protein>
    <submittedName>
        <fullName evidence="7">MarR family transcriptional regulator</fullName>
    </submittedName>
</protein>
<evidence type="ECO:0000313" key="8">
    <source>
        <dbReference type="Proteomes" id="UP000240708"/>
    </source>
</evidence>
<dbReference type="Proteomes" id="UP000240708">
    <property type="component" value="Unassembled WGS sequence"/>
</dbReference>
<keyword evidence="5" id="KW-0804">Transcription</keyword>
<organism evidence="7 8">
    <name type="scientific">Cecembia rubra</name>
    <dbReference type="NCBI Taxonomy" id="1485585"/>
    <lineage>
        <taxon>Bacteria</taxon>
        <taxon>Pseudomonadati</taxon>
        <taxon>Bacteroidota</taxon>
        <taxon>Cytophagia</taxon>
        <taxon>Cytophagales</taxon>
        <taxon>Cyclobacteriaceae</taxon>
        <taxon>Cecembia</taxon>
    </lineage>
</organism>
<dbReference type="GO" id="GO:0006950">
    <property type="term" value="P:response to stress"/>
    <property type="evidence" value="ECO:0007669"/>
    <property type="project" value="TreeGrafter"/>
</dbReference>
<dbReference type="InterPro" id="IPR036388">
    <property type="entry name" value="WH-like_DNA-bd_sf"/>
</dbReference>
<keyword evidence="8" id="KW-1185">Reference proteome</keyword>
<dbReference type="InterPro" id="IPR000835">
    <property type="entry name" value="HTH_MarR-typ"/>
</dbReference>
<dbReference type="PANTHER" id="PTHR33164:SF5">
    <property type="entry name" value="ORGANIC HYDROPEROXIDE RESISTANCE TRANSCRIPTIONAL REGULATOR"/>
    <property type="match status" value="1"/>
</dbReference>
<dbReference type="AlphaFoldDB" id="A0A2P8E696"/>
<keyword evidence="2" id="KW-0963">Cytoplasm</keyword>
<dbReference type="RefSeq" id="WP_106567019.1">
    <property type="nucleotide sequence ID" value="NZ_PYGF01000004.1"/>
</dbReference>
<evidence type="ECO:0000256" key="5">
    <source>
        <dbReference type="ARBA" id="ARBA00023163"/>
    </source>
</evidence>
<dbReference type="FunFam" id="1.10.10.10:FF:000163">
    <property type="entry name" value="MarR family transcriptional regulator"/>
    <property type="match status" value="1"/>
</dbReference>
<dbReference type="InterPro" id="IPR055166">
    <property type="entry name" value="Transc_reg_Sar_Rot_HTH"/>
</dbReference>
<dbReference type="Pfam" id="PF22381">
    <property type="entry name" value="Staph_reg_Sar_Rot"/>
    <property type="match status" value="1"/>
</dbReference>
<dbReference type="EMBL" id="PYGF01000004">
    <property type="protein sequence ID" value="PSL04979.1"/>
    <property type="molecule type" value="Genomic_DNA"/>
</dbReference>
<dbReference type="OrthoDB" id="9806864at2"/>